<sequence length="155" mass="17235">MEVLGWSGVHVPRVKVLGIEADAVVRVDPAAHDLRRAAGQGPVLDHDVLSTWDWPEARDVRAPEVVRLVGMVCGGPSWRRALGAAARLGAFCETAITVEEVTDECRLECAYFGVHLLVAGRLVQEGRRSRPPRRTLDRWVEESVYERLITDGMLR</sequence>
<organism evidence="1 2">
    <name type="scientific">Saccharothrix tamanrassetensis</name>
    <dbReference type="NCBI Taxonomy" id="1051531"/>
    <lineage>
        <taxon>Bacteria</taxon>
        <taxon>Bacillati</taxon>
        <taxon>Actinomycetota</taxon>
        <taxon>Actinomycetes</taxon>
        <taxon>Pseudonocardiales</taxon>
        <taxon>Pseudonocardiaceae</taxon>
        <taxon>Saccharothrix</taxon>
    </lineage>
</organism>
<dbReference type="EMBL" id="JACHJN010000006">
    <property type="protein sequence ID" value="MBB5957588.1"/>
    <property type="molecule type" value="Genomic_DNA"/>
</dbReference>
<evidence type="ECO:0000313" key="2">
    <source>
        <dbReference type="Proteomes" id="UP000547510"/>
    </source>
</evidence>
<dbReference type="RefSeq" id="WP_184692793.1">
    <property type="nucleotide sequence ID" value="NZ_JACHJN010000006.1"/>
</dbReference>
<protein>
    <submittedName>
        <fullName evidence="1">Uncharacterized protein</fullName>
    </submittedName>
</protein>
<evidence type="ECO:0000313" key="1">
    <source>
        <dbReference type="EMBL" id="MBB5957588.1"/>
    </source>
</evidence>
<accession>A0A841CN82</accession>
<name>A0A841CN82_9PSEU</name>
<dbReference type="Proteomes" id="UP000547510">
    <property type="component" value="Unassembled WGS sequence"/>
</dbReference>
<keyword evidence="2" id="KW-1185">Reference proteome</keyword>
<reference evidence="1 2" key="1">
    <citation type="submission" date="2020-08" db="EMBL/GenBank/DDBJ databases">
        <title>Genomic Encyclopedia of Type Strains, Phase III (KMG-III): the genomes of soil and plant-associated and newly described type strains.</title>
        <authorList>
            <person name="Whitman W."/>
        </authorList>
    </citation>
    <scope>NUCLEOTIDE SEQUENCE [LARGE SCALE GENOMIC DNA]</scope>
    <source>
        <strain evidence="1 2">CECT 8640</strain>
    </source>
</reference>
<dbReference type="AlphaFoldDB" id="A0A841CN82"/>
<gene>
    <name evidence="1" type="ORF">FHS29_004183</name>
</gene>
<comment type="caution">
    <text evidence="1">The sequence shown here is derived from an EMBL/GenBank/DDBJ whole genome shotgun (WGS) entry which is preliminary data.</text>
</comment>
<proteinExistence type="predicted"/>